<accession>A0AAP0CYE2</accession>
<comment type="similarity">
    <text evidence="1">Belongs to the ARG7 family.</text>
</comment>
<evidence type="ECO:0000259" key="2">
    <source>
        <dbReference type="PROSITE" id="PS51335"/>
    </source>
</evidence>
<dbReference type="PANTHER" id="PTHR12771">
    <property type="entry name" value="ENGULFMENT AND CELL MOTILITY"/>
    <property type="match status" value="1"/>
</dbReference>
<sequence>MLGKKTGFIKNLAKKIKVKGVWSNHEPWKYKRLIRANDEDEFTPLTPIGFFAIYVGDERQRFLIPTHYLSHPLFKMLLEKAYNDENQKSRLVMPCSVPAFLEEARYQKLHERADVPFDETRVDHQQALTELWNLAYPNVTLTGLISEQWKEMGWQGVNPSTDFRSCGFISLENLLFFAKTFPNAFRRLLLKQREKIATWEYPFAVAGVNVSFMLTQMLELYQVKPRCRNCLNFVKILGEDEEAFDVLYCIAFVLMDAQWLATHASYMEFNDVLKSTRTQLEKELALDDIQRIRDLPAYNLLHS</sequence>
<evidence type="ECO:0000313" key="4">
    <source>
        <dbReference type="Proteomes" id="UP001408789"/>
    </source>
</evidence>
<dbReference type="InterPro" id="IPR050868">
    <property type="entry name" value="ELMO_domain-containing"/>
</dbReference>
<reference evidence="3 4" key="1">
    <citation type="submission" date="2024-04" db="EMBL/GenBank/DDBJ databases">
        <title>The reference genome of an endangered Asteraceae, Deinandra increscens subsp. villosa, native to the Central Coast of California.</title>
        <authorList>
            <person name="Guilliams M."/>
            <person name="Hasenstab-Lehman K."/>
            <person name="Meyer R."/>
            <person name="Mcevoy S."/>
        </authorList>
    </citation>
    <scope>NUCLEOTIDE SEQUENCE [LARGE SCALE GENOMIC DNA]</scope>
    <source>
        <tissue evidence="3">Leaf</tissue>
    </source>
</reference>
<organism evidence="3 4">
    <name type="scientific">Deinandra increscens subsp. villosa</name>
    <dbReference type="NCBI Taxonomy" id="3103831"/>
    <lineage>
        <taxon>Eukaryota</taxon>
        <taxon>Viridiplantae</taxon>
        <taxon>Streptophyta</taxon>
        <taxon>Embryophyta</taxon>
        <taxon>Tracheophyta</taxon>
        <taxon>Spermatophyta</taxon>
        <taxon>Magnoliopsida</taxon>
        <taxon>eudicotyledons</taxon>
        <taxon>Gunneridae</taxon>
        <taxon>Pentapetalae</taxon>
        <taxon>asterids</taxon>
        <taxon>campanulids</taxon>
        <taxon>Asterales</taxon>
        <taxon>Asteraceae</taxon>
        <taxon>Asteroideae</taxon>
        <taxon>Heliantheae alliance</taxon>
        <taxon>Madieae</taxon>
        <taxon>Madiinae</taxon>
        <taxon>Deinandra</taxon>
    </lineage>
</organism>
<gene>
    <name evidence="3" type="ORF">SSX86_015783</name>
</gene>
<keyword evidence="4" id="KW-1185">Reference proteome</keyword>
<comment type="caution">
    <text evidence="3">The sequence shown here is derived from an EMBL/GenBank/DDBJ whole genome shotgun (WGS) entry which is preliminary data.</text>
</comment>
<proteinExistence type="inferred from homology"/>
<protein>
    <recommendedName>
        <fullName evidence="2">ELMO domain-containing protein</fullName>
    </recommendedName>
</protein>
<dbReference type="Pfam" id="PF04727">
    <property type="entry name" value="ELMO_CED12"/>
    <property type="match status" value="1"/>
</dbReference>
<dbReference type="Proteomes" id="UP001408789">
    <property type="component" value="Unassembled WGS sequence"/>
</dbReference>
<dbReference type="AlphaFoldDB" id="A0AAP0CYE2"/>
<dbReference type="Pfam" id="PF02519">
    <property type="entry name" value="Auxin_inducible"/>
    <property type="match status" value="1"/>
</dbReference>
<dbReference type="PANTHER" id="PTHR12771:SF3">
    <property type="entry name" value="ELMO_CED-12 FAMILY PROTEIN"/>
    <property type="match status" value="1"/>
</dbReference>
<evidence type="ECO:0000256" key="1">
    <source>
        <dbReference type="ARBA" id="ARBA00006974"/>
    </source>
</evidence>
<feature type="domain" description="ELMO" evidence="2">
    <location>
        <begin position="123"/>
        <end position="284"/>
    </location>
</feature>
<dbReference type="GO" id="GO:0009733">
    <property type="term" value="P:response to auxin"/>
    <property type="evidence" value="ECO:0007669"/>
    <property type="project" value="InterPro"/>
</dbReference>
<evidence type="ECO:0000313" key="3">
    <source>
        <dbReference type="EMBL" id="KAK9064401.1"/>
    </source>
</evidence>
<dbReference type="InterPro" id="IPR006816">
    <property type="entry name" value="ELMO_dom"/>
</dbReference>
<dbReference type="PROSITE" id="PS51335">
    <property type="entry name" value="ELMO"/>
    <property type="match status" value="1"/>
</dbReference>
<name>A0AAP0CYE2_9ASTR</name>
<dbReference type="InterPro" id="IPR003676">
    <property type="entry name" value="SAUR_fam"/>
</dbReference>
<dbReference type="EMBL" id="JBCNJP010000017">
    <property type="protein sequence ID" value="KAK9064401.1"/>
    <property type="molecule type" value="Genomic_DNA"/>
</dbReference>